<comment type="similarity">
    <text evidence="2">Belongs to the ODR-4 family.</text>
</comment>
<reference evidence="8" key="1">
    <citation type="journal article" date="2013" name="Nat. Biotechnol.">
        <title>Draft genome sequence of chickpea (Cicer arietinum) provides a resource for trait improvement.</title>
        <authorList>
            <person name="Varshney R.K."/>
            <person name="Song C."/>
            <person name="Saxena R.K."/>
            <person name="Azam S."/>
            <person name="Yu S."/>
            <person name="Sharpe A.G."/>
            <person name="Cannon S."/>
            <person name="Baek J."/>
            <person name="Rosen B.D."/>
            <person name="Tar'an B."/>
            <person name="Millan T."/>
            <person name="Zhang X."/>
            <person name="Ramsay L.D."/>
            <person name="Iwata A."/>
            <person name="Wang Y."/>
            <person name="Nelson W."/>
            <person name="Farmer A.D."/>
            <person name="Gaur P.M."/>
            <person name="Soderlund C."/>
            <person name="Penmetsa R.V."/>
            <person name="Xu C."/>
            <person name="Bharti A.K."/>
            <person name="He W."/>
            <person name="Winter P."/>
            <person name="Zhao S."/>
            <person name="Hane J.K."/>
            <person name="Carrasquilla-Garcia N."/>
            <person name="Condie J.A."/>
            <person name="Upadhyaya H.D."/>
            <person name="Luo M.C."/>
            <person name="Thudi M."/>
            <person name="Gowda C.L."/>
            <person name="Singh N.P."/>
            <person name="Lichtenzveig J."/>
            <person name="Gali K.K."/>
            <person name="Rubio J."/>
            <person name="Nadarajan N."/>
            <person name="Dolezel J."/>
            <person name="Bansal K.C."/>
            <person name="Xu X."/>
            <person name="Edwards D."/>
            <person name="Zhang G."/>
            <person name="Kahl G."/>
            <person name="Gil J."/>
            <person name="Singh K.B."/>
            <person name="Datta S.K."/>
            <person name="Jackson S.A."/>
            <person name="Wang J."/>
            <person name="Cook D.R."/>
        </authorList>
    </citation>
    <scope>NUCLEOTIDE SEQUENCE [LARGE SCALE GENOMIC DNA]</scope>
    <source>
        <strain evidence="8">cv. CDC Frontier</strain>
    </source>
</reference>
<dbReference type="PaxDb" id="3827-XP_004501058.1"/>
<dbReference type="Proteomes" id="UP000087171">
    <property type="component" value="Chromosome Ca5"/>
</dbReference>
<keyword evidence="4 7" id="KW-1133">Transmembrane helix</keyword>
<proteinExistence type="inferred from homology"/>
<dbReference type="eggNOG" id="KOG4703">
    <property type="taxonomic scope" value="Eukaryota"/>
</dbReference>
<sequence length="484" mass="53311">MVKGVVGEETRFQSLEDRLTQSSPPAEVGLLIGKFSPTLDRIFLFDLIPTPHNDSGEPASSITNPDKKTASKSKSQSSDSSSLFIDKDWVSEHARQVSRMLVGGIKVVGVYVWVSDVAFKNSTIMLCQTVKGVADAAPVSEGNWGERLLLQICYGPRRWNCRNCSLSSNITSSSLRPCDFKMGKVLSYFQTFRCMHNFNLRLPIFHDDTSKFQTLSDVLRHAISVHAKELSDAKALIDGKLVLDNEPCSSDGVHEVELLIPFLNSIEACSQRDVSGILSFSGTICSFAYLNSKEPISQAVTDIKGDIITSLQSRLDIIRDETDVDSGNDHDVGGQVSDDVSVEKPVSQLVLHLLRKECSLPFPRRVFAPWLAGTYVCDYLQPSETVEVLKDHCMELLSMKAPTDVSTILEPEKEVISFKTKSFWDIAVPFYSGIQLKEDKKKLNGRGESSSNKSVKQGQISVVAAGLILLLSILVGLVIFVLKG</sequence>
<keyword evidence="8" id="KW-1185">Reference proteome</keyword>
<feature type="region of interest" description="Disordered" evidence="6">
    <location>
        <begin position="54"/>
        <end position="80"/>
    </location>
</feature>
<dbReference type="Pfam" id="PF14778">
    <property type="entry name" value="ODR4-like"/>
    <property type="match status" value="1"/>
</dbReference>
<keyword evidence="5 7" id="KW-0472">Membrane</keyword>
<reference evidence="9" key="2">
    <citation type="submission" date="2025-08" db="UniProtKB">
        <authorList>
            <consortium name="RefSeq"/>
        </authorList>
    </citation>
    <scope>IDENTIFICATION</scope>
    <source>
        <tissue evidence="9">Etiolated seedlings</tissue>
    </source>
</reference>
<evidence type="ECO:0000313" key="8">
    <source>
        <dbReference type="Proteomes" id="UP000087171"/>
    </source>
</evidence>
<dbReference type="RefSeq" id="XP_004501058.1">
    <property type="nucleotide sequence ID" value="XM_004501001.3"/>
</dbReference>
<dbReference type="GO" id="GO:0012505">
    <property type="term" value="C:endomembrane system"/>
    <property type="evidence" value="ECO:0007669"/>
    <property type="project" value="TreeGrafter"/>
</dbReference>
<gene>
    <name evidence="9" type="primary">LOC101489313</name>
</gene>
<keyword evidence="3 7" id="KW-0812">Transmembrane</keyword>
<evidence type="ECO:0000256" key="5">
    <source>
        <dbReference type="ARBA" id="ARBA00023136"/>
    </source>
</evidence>
<dbReference type="OrthoDB" id="21458at2759"/>
<dbReference type="GO" id="GO:0008104">
    <property type="term" value="P:intracellular protein localization"/>
    <property type="evidence" value="ECO:0007669"/>
    <property type="project" value="TreeGrafter"/>
</dbReference>
<organism evidence="8 9">
    <name type="scientific">Cicer arietinum</name>
    <name type="common">Chickpea</name>
    <name type="synonym">Garbanzo</name>
    <dbReference type="NCBI Taxonomy" id="3827"/>
    <lineage>
        <taxon>Eukaryota</taxon>
        <taxon>Viridiplantae</taxon>
        <taxon>Streptophyta</taxon>
        <taxon>Embryophyta</taxon>
        <taxon>Tracheophyta</taxon>
        <taxon>Spermatophyta</taxon>
        <taxon>Magnoliopsida</taxon>
        <taxon>eudicotyledons</taxon>
        <taxon>Gunneridae</taxon>
        <taxon>Pentapetalae</taxon>
        <taxon>rosids</taxon>
        <taxon>fabids</taxon>
        <taxon>Fabales</taxon>
        <taxon>Fabaceae</taxon>
        <taxon>Papilionoideae</taxon>
        <taxon>50 kb inversion clade</taxon>
        <taxon>NPAAA clade</taxon>
        <taxon>Hologalegina</taxon>
        <taxon>IRL clade</taxon>
        <taxon>Cicereae</taxon>
        <taxon>Cicer</taxon>
    </lineage>
</organism>
<dbReference type="InterPro" id="IPR029454">
    <property type="entry name" value="ODR-4-like"/>
</dbReference>
<dbReference type="STRING" id="3827.A0A1S2Y8I9"/>
<dbReference type="KEGG" id="cam:101489313"/>
<dbReference type="GeneID" id="101489313"/>
<dbReference type="AlphaFoldDB" id="A0A1S2Y8I9"/>
<accession>A0A1S2Y8I9</accession>
<dbReference type="PANTHER" id="PTHR33966">
    <property type="entry name" value="PROTEIN ODR-4 HOMOLOG"/>
    <property type="match status" value="1"/>
</dbReference>
<dbReference type="PANTHER" id="PTHR33966:SF1">
    <property type="entry name" value="PROTEIN ODR-4 HOMOLOG"/>
    <property type="match status" value="1"/>
</dbReference>
<evidence type="ECO:0000256" key="6">
    <source>
        <dbReference type="SAM" id="MobiDB-lite"/>
    </source>
</evidence>
<comment type="subcellular location">
    <subcellularLocation>
        <location evidence="1">Membrane</location>
    </subcellularLocation>
</comment>
<evidence type="ECO:0000256" key="1">
    <source>
        <dbReference type="ARBA" id="ARBA00004370"/>
    </source>
</evidence>
<evidence type="ECO:0000256" key="7">
    <source>
        <dbReference type="SAM" id="Phobius"/>
    </source>
</evidence>
<dbReference type="GO" id="GO:0016020">
    <property type="term" value="C:membrane"/>
    <property type="evidence" value="ECO:0007669"/>
    <property type="project" value="UniProtKB-SubCell"/>
</dbReference>
<evidence type="ECO:0000256" key="3">
    <source>
        <dbReference type="ARBA" id="ARBA00022692"/>
    </source>
</evidence>
<evidence type="ECO:0000256" key="4">
    <source>
        <dbReference type="ARBA" id="ARBA00022989"/>
    </source>
</evidence>
<evidence type="ECO:0000313" key="9">
    <source>
        <dbReference type="RefSeq" id="XP_004501058.1"/>
    </source>
</evidence>
<evidence type="ECO:0000256" key="2">
    <source>
        <dbReference type="ARBA" id="ARBA00010131"/>
    </source>
</evidence>
<protein>
    <submittedName>
        <fullName evidence="9">Protein odr-4 homolog</fullName>
    </submittedName>
</protein>
<feature type="transmembrane region" description="Helical" evidence="7">
    <location>
        <begin position="460"/>
        <end position="482"/>
    </location>
</feature>
<name>A0A1S2Y8I9_CICAR</name>